<dbReference type="RefSeq" id="WP_145746086.1">
    <property type="nucleotide sequence ID" value="NZ_VIVL01000009.1"/>
</dbReference>
<evidence type="ECO:0000313" key="2">
    <source>
        <dbReference type="Proteomes" id="UP000319722"/>
    </source>
</evidence>
<dbReference type="OrthoDB" id="8859339at2"/>
<dbReference type="AlphaFoldDB" id="A0A561BF97"/>
<protein>
    <submittedName>
        <fullName evidence="1">Uncharacterized protein</fullName>
    </submittedName>
</protein>
<accession>A0A561BF97</accession>
<name>A0A561BF97_9BURK</name>
<gene>
    <name evidence="1" type="ORF">FB547_10993</name>
</gene>
<organism evidence="1 2">
    <name type="scientific">Variovorax beijingensis</name>
    <dbReference type="NCBI Taxonomy" id="2496117"/>
    <lineage>
        <taxon>Bacteria</taxon>
        <taxon>Pseudomonadati</taxon>
        <taxon>Pseudomonadota</taxon>
        <taxon>Betaproteobacteria</taxon>
        <taxon>Burkholderiales</taxon>
        <taxon>Comamonadaceae</taxon>
        <taxon>Variovorax</taxon>
    </lineage>
</organism>
<evidence type="ECO:0000313" key="1">
    <source>
        <dbReference type="EMBL" id="TWD77555.1"/>
    </source>
</evidence>
<reference evidence="1 2" key="1">
    <citation type="submission" date="2019-06" db="EMBL/GenBank/DDBJ databases">
        <title>Sorghum-associated microbial communities from plants grown in Nebraska, USA.</title>
        <authorList>
            <person name="Schachtman D."/>
        </authorList>
    </citation>
    <scope>NUCLEOTIDE SEQUENCE [LARGE SCALE GENOMIC DNA]</scope>
    <source>
        <strain evidence="1 2">T529</strain>
    </source>
</reference>
<sequence length="127" mass="11910">MSSSDSGSPTAARMLISLQRLEGGGLFGAGAFSTSAVGGGATTATACGLGLALGFEAGAGAGLGSTELAAGGPAGAGSRGTAAERQGVRHGFVSAAAGMAHSAITIAIGAMAENGEDRGGYFISGQM</sequence>
<comment type="caution">
    <text evidence="1">The sequence shown here is derived from an EMBL/GenBank/DDBJ whole genome shotgun (WGS) entry which is preliminary data.</text>
</comment>
<dbReference type="Proteomes" id="UP000319722">
    <property type="component" value="Unassembled WGS sequence"/>
</dbReference>
<dbReference type="EMBL" id="VIVL01000009">
    <property type="protein sequence ID" value="TWD77555.1"/>
    <property type="molecule type" value="Genomic_DNA"/>
</dbReference>
<proteinExistence type="predicted"/>